<keyword evidence="3" id="KW-1185">Reference proteome</keyword>
<gene>
    <name evidence="2" type="ORF">ONB1V03_LOCUS16423</name>
</gene>
<evidence type="ECO:0000313" key="2">
    <source>
        <dbReference type="EMBL" id="CAD7659852.1"/>
    </source>
</evidence>
<feature type="non-terminal residue" evidence="2">
    <location>
        <position position="1"/>
    </location>
</feature>
<dbReference type="Proteomes" id="UP000728032">
    <property type="component" value="Unassembled WGS sequence"/>
</dbReference>
<evidence type="ECO:0000313" key="3">
    <source>
        <dbReference type="Proteomes" id="UP000728032"/>
    </source>
</evidence>
<sequence length="230" mass="26344">MCNSSYLAPVFQLQLITPLVLIVLRKSERFGYVIITCLVALGLWLSVWPKLVLGTRIAPFEISSMSSLSEVKHSIIRYTQYTDQYITSFALGLLLAYLVRYKYSVRIHYLLTVVLWIMCPLLSLASIVWAESFIQNNELNNSYTQQNQLQFILCYSVGKLMWSTGVAWAIYACTTGRAGYMGYILNGKSLRPLCRLSITILVMHSVVINYQMFTRKDVYQMTHLSTISNM</sequence>
<dbReference type="EMBL" id="OC933323">
    <property type="protein sequence ID" value="CAD7659852.1"/>
    <property type="molecule type" value="Genomic_DNA"/>
</dbReference>
<keyword evidence="1" id="KW-0812">Transmembrane</keyword>
<dbReference type="OrthoDB" id="6513756at2759"/>
<feature type="transmembrane region" description="Helical" evidence="1">
    <location>
        <begin position="84"/>
        <end position="100"/>
    </location>
</feature>
<proteinExistence type="predicted"/>
<dbReference type="AlphaFoldDB" id="A0A7R9QVW7"/>
<keyword evidence="1" id="KW-0472">Membrane</keyword>
<dbReference type="PANTHER" id="PTHR11161:SF0">
    <property type="entry name" value="O-ACYLTRANSFERASE LIKE PROTEIN"/>
    <property type="match status" value="1"/>
</dbReference>
<evidence type="ECO:0000256" key="1">
    <source>
        <dbReference type="SAM" id="Phobius"/>
    </source>
</evidence>
<dbReference type="EMBL" id="CAJPVJ010018498">
    <property type="protein sequence ID" value="CAG2176990.1"/>
    <property type="molecule type" value="Genomic_DNA"/>
</dbReference>
<keyword evidence="1" id="KW-1133">Transmembrane helix</keyword>
<feature type="transmembrane region" description="Helical" evidence="1">
    <location>
        <begin position="193"/>
        <end position="213"/>
    </location>
</feature>
<feature type="transmembrane region" description="Helical" evidence="1">
    <location>
        <begin position="6"/>
        <end position="24"/>
    </location>
</feature>
<dbReference type="PANTHER" id="PTHR11161">
    <property type="entry name" value="O-ACYLTRANSFERASE"/>
    <property type="match status" value="1"/>
</dbReference>
<feature type="transmembrane region" description="Helical" evidence="1">
    <location>
        <begin position="107"/>
        <end position="129"/>
    </location>
</feature>
<feature type="transmembrane region" description="Helical" evidence="1">
    <location>
        <begin position="31"/>
        <end position="48"/>
    </location>
</feature>
<reference evidence="2" key="1">
    <citation type="submission" date="2020-11" db="EMBL/GenBank/DDBJ databases">
        <authorList>
            <person name="Tran Van P."/>
        </authorList>
    </citation>
    <scope>NUCLEOTIDE SEQUENCE</scope>
</reference>
<dbReference type="InterPro" id="IPR052728">
    <property type="entry name" value="O2_lipid_transport_reg"/>
</dbReference>
<protein>
    <submittedName>
        <fullName evidence="2">Uncharacterized protein</fullName>
    </submittedName>
</protein>
<name>A0A7R9QVW7_9ACAR</name>
<feature type="transmembrane region" description="Helical" evidence="1">
    <location>
        <begin position="149"/>
        <end position="172"/>
    </location>
</feature>
<accession>A0A7R9QVW7</accession>
<organism evidence="2">
    <name type="scientific">Oppiella nova</name>
    <dbReference type="NCBI Taxonomy" id="334625"/>
    <lineage>
        <taxon>Eukaryota</taxon>
        <taxon>Metazoa</taxon>
        <taxon>Ecdysozoa</taxon>
        <taxon>Arthropoda</taxon>
        <taxon>Chelicerata</taxon>
        <taxon>Arachnida</taxon>
        <taxon>Acari</taxon>
        <taxon>Acariformes</taxon>
        <taxon>Sarcoptiformes</taxon>
        <taxon>Oribatida</taxon>
        <taxon>Brachypylina</taxon>
        <taxon>Oppioidea</taxon>
        <taxon>Oppiidae</taxon>
        <taxon>Oppiella</taxon>
    </lineage>
</organism>